<dbReference type="SUPFAM" id="SSF52799">
    <property type="entry name" value="(Phosphotyrosine protein) phosphatases II"/>
    <property type="match status" value="1"/>
</dbReference>
<dbReference type="Pfam" id="PF13350">
    <property type="entry name" value="Y_phosphatase3"/>
    <property type="match status" value="1"/>
</dbReference>
<dbReference type="Proteomes" id="UP000245080">
    <property type="component" value="Unassembled WGS sequence"/>
</dbReference>
<sequence length="263" mass="29217">MVEQRVLDLAGGVNFRELGGYPTVNNHTIKWHKLIRSANLATLADSDLLYLKGYGVATDIDLRSDEEIKQQPDRIPDGVTYSVDSVFPSDQTDASKSESQLTQEFSANPHQGYQHMIEVYQDMVTTKQAQGAYRDLFDNLLANDQSNQSILFHCTAGKDRTGMGAIFTLSALDVDPTVIKDDYLLTNQVAGDHIQHNLNEIKQKGASQTLYDNIAALLTVSADYYDAAMKVINTQYGGMADYLHDVLGLTTAQKQTLQKIYLD</sequence>
<name>A0A2V1N0C7_9LACO</name>
<protein>
    <submittedName>
        <fullName evidence="1">Protein-tyrosine-phosphatase</fullName>
    </submittedName>
</protein>
<gene>
    <name evidence="1" type="ORF">DCM90_06985</name>
</gene>
<organism evidence="1 2">
    <name type="scientific">Levilactobacillus bambusae</name>
    <dbReference type="NCBI Taxonomy" id="2024736"/>
    <lineage>
        <taxon>Bacteria</taxon>
        <taxon>Bacillati</taxon>
        <taxon>Bacillota</taxon>
        <taxon>Bacilli</taxon>
        <taxon>Lactobacillales</taxon>
        <taxon>Lactobacillaceae</taxon>
        <taxon>Levilactobacillus</taxon>
    </lineage>
</organism>
<dbReference type="GO" id="GO:0004721">
    <property type="term" value="F:phosphoprotein phosphatase activity"/>
    <property type="evidence" value="ECO:0007669"/>
    <property type="project" value="InterPro"/>
</dbReference>
<reference evidence="1 2" key="1">
    <citation type="journal article" date="2018" name="Int. J. Syst. Evol. Microbiol.">
        <title>Lactobacillus bambusae sp. nov., isolated from a traditional fermented Ma-bamboo shoots of Taiwan.</title>
        <authorList>
            <person name="Wang L.-T."/>
        </authorList>
    </citation>
    <scope>NUCLEOTIDE SEQUENCE [LARGE SCALE GENOMIC DNA]</scope>
    <source>
        <strain evidence="1 2">BS-W1</strain>
    </source>
</reference>
<keyword evidence="2" id="KW-1185">Reference proteome</keyword>
<dbReference type="RefSeq" id="WP_109250654.1">
    <property type="nucleotide sequence ID" value="NZ_QCXQ01000003.1"/>
</dbReference>
<proteinExistence type="predicted"/>
<evidence type="ECO:0000313" key="1">
    <source>
        <dbReference type="EMBL" id="PWF99799.1"/>
    </source>
</evidence>
<dbReference type="AlphaFoldDB" id="A0A2V1N0C7"/>
<accession>A0A2V1N0C7</accession>
<dbReference type="EMBL" id="QCXQ01000003">
    <property type="protein sequence ID" value="PWF99799.1"/>
    <property type="molecule type" value="Genomic_DNA"/>
</dbReference>
<dbReference type="InterPro" id="IPR016130">
    <property type="entry name" value="Tyr_Pase_AS"/>
</dbReference>
<comment type="caution">
    <text evidence="1">The sequence shown here is derived from an EMBL/GenBank/DDBJ whole genome shotgun (WGS) entry which is preliminary data.</text>
</comment>
<dbReference type="InterPro" id="IPR026893">
    <property type="entry name" value="Tyr/Ser_Pase_IphP-type"/>
</dbReference>
<dbReference type="OrthoDB" id="1188001at2"/>
<evidence type="ECO:0000313" key="2">
    <source>
        <dbReference type="Proteomes" id="UP000245080"/>
    </source>
</evidence>
<dbReference type="InterPro" id="IPR029021">
    <property type="entry name" value="Prot-tyrosine_phosphatase-like"/>
</dbReference>
<dbReference type="Gene3D" id="3.90.190.10">
    <property type="entry name" value="Protein tyrosine phosphatase superfamily"/>
    <property type="match status" value="1"/>
</dbReference>
<dbReference type="PROSITE" id="PS00383">
    <property type="entry name" value="TYR_PHOSPHATASE_1"/>
    <property type="match status" value="1"/>
</dbReference>